<dbReference type="STRING" id="5627.A0A1C7MNV0"/>
<feature type="compositionally biased region" description="Low complexity" evidence="1">
    <location>
        <begin position="136"/>
        <end position="158"/>
    </location>
</feature>
<evidence type="ECO:0000313" key="3">
    <source>
        <dbReference type="Proteomes" id="UP000092993"/>
    </source>
</evidence>
<feature type="compositionally biased region" description="Polar residues" evidence="1">
    <location>
        <begin position="561"/>
        <end position="576"/>
    </location>
</feature>
<keyword evidence="3" id="KW-1185">Reference proteome</keyword>
<feature type="compositionally biased region" description="Polar residues" evidence="1">
    <location>
        <begin position="194"/>
        <end position="217"/>
    </location>
</feature>
<protein>
    <submittedName>
        <fullName evidence="2">Uncharacterized protein</fullName>
    </submittedName>
</protein>
<feature type="region of interest" description="Disordered" evidence="1">
    <location>
        <begin position="1"/>
        <end position="246"/>
    </location>
</feature>
<sequence length="576" mass="61194">MGSQRSRSGTASSGDYFGPNQGPAFSPFPSGTPPPHPSQLPNGYQPNTPENQSQYNGFHPYRRPQRHGSHSQDPQQVAANGDWRSVPQHPGAFQPPYARSDAAGSSTSVNSGSTHSHSPRQRTNSAQGSTSGGSVVGSQSNPKVASTTSHGRGGSTTSANSQASGAPPPRIHHRTGSTSSSASSTVRPAATSSGSTSSVPHGTSTLRKPSPLSQGTFTAAEKRMSRDDSDLTTMLEPAPGVRSGGLKGRLRRALSLNANGVLHEEEEEDLAKHAMPRPSISTLADDESTATVQKKKSRSLFNSRLNRSTDNISLSSTMSSASMVIRKLGSIGKLARRNSLAGITSLFKDKKDKDDEEGGGKKGKKKKGEKGSAADPSVSHATAELDRSDWTASADLAGLSPAARLARQHTLKSNAEAAAKAKAEQEARAAAAAASVAQTQANGEVLPATWEKNTTNRQGENIHGKLGPRVNEAGMRVVVEDDDSDSWDDDEEWGEAQDDEDVTIRQSIDGPGMDEDMEPWAINVRRSIERTRVPTKGILKTRVDGRGYEQDTFLQHPNPAFNRTRSNSYDSSPAHD</sequence>
<feature type="compositionally biased region" description="Low complexity" evidence="1">
    <location>
        <begin position="104"/>
        <end position="116"/>
    </location>
</feature>
<comment type="caution">
    <text evidence="2">The sequence shown here is derived from an EMBL/GenBank/DDBJ whole genome shotgun (WGS) entry which is preliminary data.</text>
</comment>
<dbReference type="EMBL" id="LUGG01000001">
    <property type="protein sequence ID" value="OBZ78575.1"/>
    <property type="molecule type" value="Genomic_DNA"/>
</dbReference>
<dbReference type="Proteomes" id="UP000092993">
    <property type="component" value="Unassembled WGS sequence"/>
</dbReference>
<proteinExistence type="predicted"/>
<reference evidence="2 3" key="1">
    <citation type="submission" date="2016-03" db="EMBL/GenBank/DDBJ databases">
        <title>Whole genome sequencing of Grifola frondosa 9006-11.</title>
        <authorList>
            <person name="Min B."/>
            <person name="Park H."/>
            <person name="Kim J.-G."/>
            <person name="Cho H."/>
            <person name="Oh Y.-L."/>
            <person name="Kong W.-S."/>
            <person name="Choi I.-G."/>
        </authorList>
    </citation>
    <scope>NUCLEOTIDE SEQUENCE [LARGE SCALE GENOMIC DNA]</scope>
    <source>
        <strain evidence="2 3">9006-11</strain>
    </source>
</reference>
<feature type="compositionally biased region" description="Acidic residues" evidence="1">
    <location>
        <begin position="480"/>
        <end position="501"/>
    </location>
</feature>
<accession>A0A1C7MNV0</accession>
<feature type="compositionally biased region" description="Basic and acidic residues" evidence="1">
    <location>
        <begin position="220"/>
        <end position="229"/>
    </location>
</feature>
<feature type="region of interest" description="Disordered" evidence="1">
    <location>
        <begin position="543"/>
        <end position="576"/>
    </location>
</feature>
<feature type="region of interest" description="Disordered" evidence="1">
    <location>
        <begin position="345"/>
        <end position="389"/>
    </location>
</feature>
<dbReference type="AlphaFoldDB" id="A0A1C7MNV0"/>
<feature type="compositionally biased region" description="Low complexity" evidence="1">
    <location>
        <begin position="177"/>
        <end position="193"/>
    </location>
</feature>
<gene>
    <name evidence="2" type="ORF">A0H81_00216</name>
</gene>
<evidence type="ECO:0000313" key="2">
    <source>
        <dbReference type="EMBL" id="OBZ78575.1"/>
    </source>
</evidence>
<feature type="region of interest" description="Disordered" evidence="1">
    <location>
        <begin position="410"/>
        <end position="518"/>
    </location>
</feature>
<evidence type="ECO:0000256" key="1">
    <source>
        <dbReference type="SAM" id="MobiDB-lite"/>
    </source>
</evidence>
<feature type="compositionally biased region" description="Basic residues" evidence="1">
    <location>
        <begin position="60"/>
        <end position="69"/>
    </location>
</feature>
<feature type="region of interest" description="Disordered" evidence="1">
    <location>
        <begin position="265"/>
        <end position="317"/>
    </location>
</feature>
<feature type="compositionally biased region" description="Polar residues" evidence="1">
    <location>
        <begin position="1"/>
        <end position="13"/>
    </location>
</feature>
<dbReference type="OrthoDB" id="5563016at2759"/>
<organism evidence="2 3">
    <name type="scientific">Grifola frondosa</name>
    <name type="common">Maitake</name>
    <name type="synonym">Polyporus frondosus</name>
    <dbReference type="NCBI Taxonomy" id="5627"/>
    <lineage>
        <taxon>Eukaryota</taxon>
        <taxon>Fungi</taxon>
        <taxon>Dikarya</taxon>
        <taxon>Basidiomycota</taxon>
        <taxon>Agaricomycotina</taxon>
        <taxon>Agaricomycetes</taxon>
        <taxon>Polyporales</taxon>
        <taxon>Grifolaceae</taxon>
        <taxon>Grifola</taxon>
    </lineage>
</organism>
<name>A0A1C7MNV0_GRIFR</name>
<dbReference type="OMA" id="MEPWAIN"/>
<feature type="compositionally biased region" description="Low complexity" evidence="1">
    <location>
        <begin position="299"/>
        <end position="317"/>
    </location>
</feature>
<feature type="compositionally biased region" description="Polar residues" evidence="1">
    <location>
        <begin position="42"/>
        <end position="56"/>
    </location>
</feature>
<feature type="compositionally biased region" description="Low complexity" evidence="1">
    <location>
        <begin position="428"/>
        <end position="441"/>
    </location>
</feature>